<evidence type="ECO:0000313" key="1">
    <source>
        <dbReference type="EMBL" id="MFI6503813.1"/>
    </source>
</evidence>
<name>A0ABW7Z6K7_9ACTN</name>
<protein>
    <submittedName>
        <fullName evidence="1">Uncharacterized protein</fullName>
    </submittedName>
</protein>
<accession>A0ABW7Z6K7</accession>
<evidence type="ECO:0000313" key="2">
    <source>
        <dbReference type="Proteomes" id="UP001612741"/>
    </source>
</evidence>
<dbReference type="RefSeq" id="WP_397089581.1">
    <property type="nucleotide sequence ID" value="NZ_JBITGY010000013.1"/>
</dbReference>
<reference evidence="1 2" key="1">
    <citation type="submission" date="2024-10" db="EMBL/GenBank/DDBJ databases">
        <title>The Natural Products Discovery Center: Release of the First 8490 Sequenced Strains for Exploring Actinobacteria Biosynthetic Diversity.</title>
        <authorList>
            <person name="Kalkreuter E."/>
            <person name="Kautsar S.A."/>
            <person name="Yang D."/>
            <person name="Bader C.D."/>
            <person name="Teijaro C.N."/>
            <person name="Fluegel L."/>
            <person name="Davis C.M."/>
            <person name="Simpson J.R."/>
            <person name="Lauterbach L."/>
            <person name="Steele A.D."/>
            <person name="Gui C."/>
            <person name="Meng S."/>
            <person name="Li G."/>
            <person name="Viehrig K."/>
            <person name="Ye F."/>
            <person name="Su P."/>
            <person name="Kiefer A.F."/>
            <person name="Nichols A."/>
            <person name="Cepeda A.J."/>
            <person name="Yan W."/>
            <person name="Fan B."/>
            <person name="Jiang Y."/>
            <person name="Adhikari A."/>
            <person name="Zheng C.-J."/>
            <person name="Schuster L."/>
            <person name="Cowan T.M."/>
            <person name="Smanski M.J."/>
            <person name="Chevrette M.G."/>
            <person name="De Carvalho L.P.S."/>
            <person name="Shen B."/>
        </authorList>
    </citation>
    <scope>NUCLEOTIDE SEQUENCE [LARGE SCALE GENOMIC DNA]</scope>
    <source>
        <strain evidence="1 2">NPDC050545</strain>
    </source>
</reference>
<keyword evidence="2" id="KW-1185">Reference proteome</keyword>
<dbReference type="EMBL" id="JBITGY010000013">
    <property type="protein sequence ID" value="MFI6503813.1"/>
    <property type="molecule type" value="Genomic_DNA"/>
</dbReference>
<comment type="caution">
    <text evidence="1">The sequence shown here is derived from an EMBL/GenBank/DDBJ whole genome shotgun (WGS) entry which is preliminary data.</text>
</comment>
<dbReference type="Proteomes" id="UP001612741">
    <property type="component" value="Unassembled WGS sequence"/>
</dbReference>
<sequence>MHLSPPHLTIALYADVPEEDSFAGLCAAALSKGCVSDGVVEMAPWDAGFELSSLVGRTWPRSGTDPSRQYAEGRIVEAVLSVKRYGPVVATYQYAPPGERHPVHLTMSARALGWPDELLSKQDRHAAAAMAAWTRSLLEEACRRCDPAYAGIGVEFWLPTPSQLAGDQLPSEVYVSRRLLPADLAACFEGGQIVQWEHGVFHSGCAPFIRRTLPDLQARLRRASRSLAKALGRR</sequence>
<gene>
    <name evidence="1" type="ORF">ACIBG2_40955</name>
</gene>
<proteinExistence type="predicted"/>
<organism evidence="1 2">
    <name type="scientific">Nonomuraea typhae</name>
    <dbReference type="NCBI Taxonomy" id="2603600"/>
    <lineage>
        <taxon>Bacteria</taxon>
        <taxon>Bacillati</taxon>
        <taxon>Actinomycetota</taxon>
        <taxon>Actinomycetes</taxon>
        <taxon>Streptosporangiales</taxon>
        <taxon>Streptosporangiaceae</taxon>
        <taxon>Nonomuraea</taxon>
    </lineage>
</organism>